<keyword evidence="2" id="KW-1185">Reference proteome</keyword>
<dbReference type="AlphaFoldDB" id="A0AAV5CHR9"/>
<accession>A0AAV5CHR9</accession>
<gene>
    <name evidence="1" type="primary">ga14530</name>
    <name evidence="1" type="ORF">PR202_ga14530</name>
</gene>
<reference evidence="1" key="1">
    <citation type="journal article" date="2018" name="DNA Res.">
        <title>Multiple hybrid de novo genome assembly of finger millet, an orphan allotetraploid crop.</title>
        <authorList>
            <person name="Hatakeyama M."/>
            <person name="Aluri S."/>
            <person name="Balachadran M.T."/>
            <person name="Sivarajan S.R."/>
            <person name="Patrignani A."/>
            <person name="Gruter S."/>
            <person name="Poveda L."/>
            <person name="Shimizu-Inatsugi R."/>
            <person name="Baeten J."/>
            <person name="Francoijs K.J."/>
            <person name="Nataraja K.N."/>
            <person name="Reddy Y.A.N."/>
            <person name="Phadnis S."/>
            <person name="Ravikumar R.L."/>
            <person name="Schlapbach R."/>
            <person name="Sreeman S.M."/>
            <person name="Shimizu K.K."/>
        </authorList>
    </citation>
    <scope>NUCLEOTIDE SEQUENCE</scope>
</reference>
<dbReference type="EMBL" id="BQKI01000007">
    <property type="protein sequence ID" value="GJM97594.1"/>
    <property type="molecule type" value="Genomic_DNA"/>
</dbReference>
<protein>
    <submittedName>
        <fullName evidence="1">Uncharacterized protein</fullName>
    </submittedName>
</protein>
<evidence type="ECO:0000313" key="2">
    <source>
        <dbReference type="Proteomes" id="UP001054889"/>
    </source>
</evidence>
<comment type="caution">
    <text evidence="1">The sequence shown here is derived from an EMBL/GenBank/DDBJ whole genome shotgun (WGS) entry which is preliminary data.</text>
</comment>
<sequence>MASRAIGVIRSLDELQRIERARATRQILRVDGFRLRDAEAMLAILHRHSKSRLRWIILSWDSTSAQLASAAKLFLNLEGLSLQIDLVRLDVEERTSVGVPRLNQLLQAASDLTLCEFPVPPPSPTATKGRSCRRHEAHAGVHRGYGCGNQSAGPWSGLGRPTFLAKVRGLAPCPCWILRPGEQSCCASLSLYWGRLTTWRRGRYPSQPDVTDEIGFRAFG</sequence>
<proteinExistence type="predicted"/>
<organism evidence="1 2">
    <name type="scientific">Eleusine coracana subsp. coracana</name>
    <dbReference type="NCBI Taxonomy" id="191504"/>
    <lineage>
        <taxon>Eukaryota</taxon>
        <taxon>Viridiplantae</taxon>
        <taxon>Streptophyta</taxon>
        <taxon>Embryophyta</taxon>
        <taxon>Tracheophyta</taxon>
        <taxon>Spermatophyta</taxon>
        <taxon>Magnoliopsida</taxon>
        <taxon>Liliopsida</taxon>
        <taxon>Poales</taxon>
        <taxon>Poaceae</taxon>
        <taxon>PACMAD clade</taxon>
        <taxon>Chloridoideae</taxon>
        <taxon>Cynodonteae</taxon>
        <taxon>Eleusininae</taxon>
        <taxon>Eleusine</taxon>
    </lineage>
</organism>
<dbReference type="Proteomes" id="UP001054889">
    <property type="component" value="Unassembled WGS sequence"/>
</dbReference>
<reference evidence="1" key="2">
    <citation type="submission" date="2021-12" db="EMBL/GenBank/DDBJ databases">
        <title>Resequencing data analysis of finger millet.</title>
        <authorList>
            <person name="Hatakeyama M."/>
            <person name="Aluri S."/>
            <person name="Balachadran M.T."/>
            <person name="Sivarajan S.R."/>
            <person name="Poveda L."/>
            <person name="Shimizu-Inatsugi R."/>
            <person name="Schlapbach R."/>
            <person name="Sreeman S.M."/>
            <person name="Shimizu K.K."/>
        </authorList>
    </citation>
    <scope>NUCLEOTIDE SEQUENCE</scope>
</reference>
<name>A0AAV5CHR9_ELECO</name>
<evidence type="ECO:0000313" key="1">
    <source>
        <dbReference type="EMBL" id="GJM97594.1"/>
    </source>
</evidence>